<dbReference type="NCBIfam" id="TIGR03988">
    <property type="entry name" value="antisig_RsrA"/>
    <property type="match status" value="1"/>
</dbReference>
<dbReference type="EMBL" id="JABEMA010000022">
    <property type="protein sequence ID" value="NNH22135.1"/>
    <property type="molecule type" value="Genomic_DNA"/>
</dbReference>
<dbReference type="RefSeq" id="WP_171201989.1">
    <property type="nucleotide sequence ID" value="NZ_BAAANP010000034.1"/>
</dbReference>
<accession>A0A849BLD7</accession>
<dbReference type="InterPro" id="IPR027383">
    <property type="entry name" value="Znf_put"/>
</dbReference>
<proteinExistence type="predicted"/>
<keyword evidence="3" id="KW-1185">Reference proteome</keyword>
<evidence type="ECO:0000259" key="1">
    <source>
        <dbReference type="Pfam" id="PF13490"/>
    </source>
</evidence>
<dbReference type="AlphaFoldDB" id="A0A849BLD7"/>
<sequence length="93" mass="10351">MSAVDGPSPGPRETDCDEVIDRLYAFLDHELSTADEVDVGRIQRHLDECAPCLRERDVEVVVRQVVKRACASDCAPETLRVKILTQITQVRSG</sequence>
<name>A0A849BLD7_9ACTN</name>
<protein>
    <submittedName>
        <fullName evidence="2">Mycothiol system anti-sigma-R factor</fullName>
    </submittedName>
</protein>
<feature type="domain" description="Putative zinc-finger" evidence="1">
    <location>
        <begin position="16"/>
        <end position="52"/>
    </location>
</feature>
<evidence type="ECO:0000313" key="3">
    <source>
        <dbReference type="Proteomes" id="UP000555552"/>
    </source>
</evidence>
<organism evidence="2 3">
    <name type="scientific">Pseudokineococcus marinus</name>
    <dbReference type="NCBI Taxonomy" id="351215"/>
    <lineage>
        <taxon>Bacteria</taxon>
        <taxon>Bacillati</taxon>
        <taxon>Actinomycetota</taxon>
        <taxon>Actinomycetes</taxon>
        <taxon>Kineosporiales</taxon>
        <taxon>Kineosporiaceae</taxon>
        <taxon>Pseudokineococcus</taxon>
    </lineage>
</organism>
<gene>
    <name evidence="2" type="ORF">HLB09_03345</name>
</gene>
<dbReference type="Proteomes" id="UP000555552">
    <property type="component" value="Unassembled WGS sequence"/>
</dbReference>
<reference evidence="2 3" key="1">
    <citation type="submission" date="2020-05" db="EMBL/GenBank/DDBJ databases">
        <title>MicrobeNet Type strains.</title>
        <authorList>
            <person name="Nicholson A.C."/>
        </authorList>
    </citation>
    <scope>NUCLEOTIDE SEQUENCE [LARGE SCALE GENOMIC DNA]</scope>
    <source>
        <strain evidence="2 3">JCM 14547</strain>
    </source>
</reference>
<evidence type="ECO:0000313" key="2">
    <source>
        <dbReference type="EMBL" id="NNH22135.1"/>
    </source>
</evidence>
<comment type="caution">
    <text evidence="2">The sequence shown here is derived from an EMBL/GenBank/DDBJ whole genome shotgun (WGS) entry which is preliminary data.</text>
</comment>
<dbReference type="InterPro" id="IPR024020">
    <property type="entry name" value="Anit_sigma_mycothiol_RsrA"/>
</dbReference>
<dbReference type="Pfam" id="PF13490">
    <property type="entry name" value="zf-HC2"/>
    <property type="match status" value="1"/>
</dbReference>